<protein>
    <submittedName>
        <fullName evidence="3">Uncharacterized protein</fullName>
    </submittedName>
</protein>
<evidence type="ECO:0000313" key="2">
    <source>
        <dbReference type="EMBL" id="CUX80560.1"/>
    </source>
</evidence>
<feature type="region of interest" description="Disordered" evidence="1">
    <location>
        <begin position="150"/>
        <end position="242"/>
    </location>
</feature>
<reference evidence="3 4" key="1">
    <citation type="submission" date="2015-09" db="EMBL/GenBank/DDBJ databases">
        <title>Identification and resolution of microdiversity through metagenomic sequencing of parallel consortia.</title>
        <authorList>
            <person name="Nelson W.C."/>
            <person name="Romine M.F."/>
            <person name="Lindemann S.R."/>
        </authorList>
    </citation>
    <scope>NUCLEOTIDE SEQUENCE [LARGE SCALE GENOMIC DNA]</scope>
    <source>
        <strain evidence="3">HL-91</strain>
    </source>
</reference>
<evidence type="ECO:0000313" key="4">
    <source>
        <dbReference type="Proteomes" id="UP000050413"/>
    </source>
</evidence>
<evidence type="ECO:0000313" key="5">
    <source>
        <dbReference type="Proteomes" id="UP000182045"/>
    </source>
</evidence>
<evidence type="ECO:0000313" key="3">
    <source>
        <dbReference type="EMBL" id="KPP93498.1"/>
    </source>
</evidence>
<dbReference type="Proteomes" id="UP000050413">
    <property type="component" value="Unassembled WGS sequence"/>
</dbReference>
<dbReference type="EMBL" id="LJSG01000008">
    <property type="protein sequence ID" value="KPP93498.1"/>
    <property type="molecule type" value="Genomic_DNA"/>
</dbReference>
<gene>
    <name evidence="2" type="ORF">Ga0058931_1205</name>
    <name evidence="3" type="ORF">HLUCCA05_11020</name>
</gene>
<dbReference type="STRING" id="1666912.Ga0058931_1205"/>
<dbReference type="Proteomes" id="UP000182045">
    <property type="component" value="Unassembled WGS sequence"/>
</dbReference>
<evidence type="ECO:0000256" key="1">
    <source>
        <dbReference type="SAM" id="MobiDB-lite"/>
    </source>
</evidence>
<dbReference type="AlphaFoldDB" id="A0A0P8AGT9"/>
<feature type="compositionally biased region" description="Polar residues" evidence="1">
    <location>
        <begin position="185"/>
        <end position="195"/>
    </location>
</feature>
<proteinExistence type="predicted"/>
<dbReference type="EMBL" id="FBYC01000004">
    <property type="protein sequence ID" value="CUX80560.1"/>
    <property type="molecule type" value="Genomic_DNA"/>
</dbReference>
<sequence length="242" mass="26419">MLPLWPVRPTAEEQSVNLVLWLGAEEKIAGLKNRGNLQASDLEKKLEESLPVELVDKIDIVVLDPASRSSHESLQPRLKGGLSEVCGSLDQLDRPEWAGCVDPDIAIAGGCKGKGRHGEFIVSVLSPSPSAYPPDFRCCPRWRSGWGMNPKPSRPFFADQLGQPRSKGQPFIQRKIPKTGKAPNKRQSIQKQGSRVQHVAGRSDKSKPSGEGLSRGGVEGVSPSRTKFLRPRGTRGCKNNSE</sequence>
<keyword evidence="5" id="KW-1185">Reference proteome</keyword>
<comment type="caution">
    <text evidence="3">The sequence shown here is derived from an EMBL/GenBank/DDBJ whole genome shotgun (WGS) entry which is preliminary data.</text>
</comment>
<reference evidence="2 5" key="2">
    <citation type="submission" date="2016-01" db="EMBL/GenBank/DDBJ databases">
        <authorList>
            <person name="Varghese N."/>
        </authorList>
    </citation>
    <scope>NUCLEOTIDE SEQUENCE [LARGE SCALE GENOMIC DNA]</scope>
    <source>
        <strain evidence="2 5">HL-91</strain>
    </source>
</reference>
<organism evidence="3 4">
    <name type="scientific">Roseibaca calidilacus</name>
    <dbReference type="NCBI Taxonomy" id="1666912"/>
    <lineage>
        <taxon>Bacteria</taxon>
        <taxon>Pseudomonadati</taxon>
        <taxon>Pseudomonadota</taxon>
        <taxon>Alphaproteobacteria</taxon>
        <taxon>Rhodobacterales</taxon>
        <taxon>Paracoccaceae</taxon>
        <taxon>Roseinatronobacter</taxon>
    </lineage>
</organism>
<name>A0A0P8AGT9_9RHOB</name>
<accession>A0A0P8AGT9</accession>